<dbReference type="InterPro" id="IPR010987">
    <property type="entry name" value="Glutathione-S-Trfase_C-like"/>
</dbReference>
<dbReference type="OrthoDB" id="249703at2759"/>
<evidence type="ECO:0000313" key="11">
    <source>
        <dbReference type="Proteomes" id="UP000320475"/>
    </source>
</evidence>
<dbReference type="GO" id="GO:0005634">
    <property type="term" value="C:nucleus"/>
    <property type="evidence" value="ECO:0007669"/>
    <property type="project" value="TreeGrafter"/>
</dbReference>
<feature type="compositionally biased region" description="Basic and acidic residues" evidence="4">
    <location>
        <begin position="230"/>
        <end position="246"/>
    </location>
</feature>
<dbReference type="SUPFAM" id="SSF89942">
    <property type="entry name" value="eEF1-gamma domain"/>
    <property type="match status" value="1"/>
</dbReference>
<dbReference type="CDD" id="cd03181">
    <property type="entry name" value="GST_C_EF1Bgamma_like"/>
    <property type="match status" value="1"/>
</dbReference>
<keyword evidence="1 3" id="KW-0251">Elongation factor</keyword>
<dbReference type="InterPro" id="IPR004046">
    <property type="entry name" value="GST_C"/>
</dbReference>
<dbReference type="SUPFAM" id="SSF47616">
    <property type="entry name" value="GST C-terminal domain-like"/>
    <property type="match status" value="1"/>
</dbReference>
<dbReference type="Gene3D" id="3.30.70.1010">
    <property type="entry name" value="Translation elongation factor EF1B, gamma chain, conserved domain"/>
    <property type="match status" value="1"/>
</dbReference>
<evidence type="ECO:0000313" key="8">
    <source>
        <dbReference type="EMBL" id="TPX39016.1"/>
    </source>
</evidence>
<dbReference type="STRING" id="286115.A0A507CKQ2"/>
<dbReference type="InterPro" id="IPR036433">
    <property type="entry name" value="EF1B_G_C_sf"/>
</dbReference>
<dbReference type="Pfam" id="PF00647">
    <property type="entry name" value="EF1G"/>
    <property type="match status" value="1"/>
</dbReference>
<accession>A0A507CKQ2</accession>
<dbReference type="SMART" id="SM01183">
    <property type="entry name" value="EF1G"/>
    <property type="match status" value="1"/>
</dbReference>
<feature type="domain" description="GST C-terminal" evidence="7">
    <location>
        <begin position="89"/>
        <end position="217"/>
    </location>
</feature>
<dbReference type="Proteomes" id="UP000317494">
    <property type="component" value="Unassembled WGS sequence"/>
</dbReference>
<dbReference type="FunFam" id="1.20.1050.10:FF:000006">
    <property type="entry name" value="Elongation factor 1 gamma"/>
    <property type="match status" value="1"/>
</dbReference>
<dbReference type="CDD" id="cd03044">
    <property type="entry name" value="GST_N_EF1Bgamma"/>
    <property type="match status" value="1"/>
</dbReference>
<feature type="domain" description="EF-1-gamma C-terminal" evidence="5">
    <location>
        <begin position="262"/>
        <end position="419"/>
    </location>
</feature>
<evidence type="ECO:0000313" key="9">
    <source>
        <dbReference type="EMBL" id="TPX48967.1"/>
    </source>
</evidence>
<dbReference type="InterPro" id="IPR036282">
    <property type="entry name" value="Glutathione-S-Trfase_C_sf"/>
</dbReference>
<dbReference type="InterPro" id="IPR050802">
    <property type="entry name" value="EF-GSTs"/>
</dbReference>
<dbReference type="InterPro" id="IPR040079">
    <property type="entry name" value="Glutathione_S-Trfase"/>
</dbReference>
<dbReference type="EMBL" id="QEAN01000372">
    <property type="protein sequence ID" value="TPX39016.1"/>
    <property type="molecule type" value="Genomic_DNA"/>
</dbReference>
<sequence>MAPLGKLHSYPNNPRAAKVLIAAKYNGLEVEQCNVEMGVTNKSPEFLSKFPLGKVPTFETPEGFTLYESNAIAYFVAASSANTTLLGKDKFEASRIQQFIGVADNELAPAQATWIYPILGWFPAHEGNTKKAIEDTKRVMKVLNLHLKRNTYLVGEAITLADISMVTALLSFYRMVFDPAFRSEFKNVTRWFVTCVNQPHFKAVLGDVILAEKVATVDKAEKVAASSPKKATDEKRKEAPKPKKKDDDEEEEESYEDEAPKGKNPLDLLPPSTFVLDSWKRFYSNNDTRPTAVNWFWENYDPAGFSMWKVVYKYNSELTMTFMSSNLVGGFFQRLERARKYAFGSLVVLGEDNQNEISGYFVVRGLEVPAEIKEAADYESYEWIKVNTNDPSVREGFNAYIAWDEVIEGKKYADGKIFK</sequence>
<dbReference type="GO" id="GO:0003746">
    <property type="term" value="F:translation elongation factor activity"/>
    <property type="evidence" value="ECO:0007669"/>
    <property type="project" value="UniProtKB-UniRule"/>
</dbReference>
<protein>
    <recommendedName>
        <fullName evidence="12">Glutathione transferase</fullName>
    </recommendedName>
</protein>
<dbReference type="VEuPathDB" id="FungiDB:SeMB42_g06517"/>
<evidence type="ECO:0000259" key="5">
    <source>
        <dbReference type="PROSITE" id="PS50040"/>
    </source>
</evidence>
<dbReference type="InterPro" id="IPR004045">
    <property type="entry name" value="Glutathione_S-Trfase_N"/>
</dbReference>
<comment type="caution">
    <text evidence="8">The sequence shown here is derived from an EMBL/GenBank/DDBJ whole genome shotgun (WGS) entry which is preliminary data.</text>
</comment>
<evidence type="ECO:0000259" key="6">
    <source>
        <dbReference type="PROSITE" id="PS50404"/>
    </source>
</evidence>
<dbReference type="Pfam" id="PF00043">
    <property type="entry name" value="GST_C"/>
    <property type="match status" value="1"/>
</dbReference>
<dbReference type="PANTHER" id="PTHR43986:SF1">
    <property type="entry name" value="ELONGATION FACTOR 1-GAMMA"/>
    <property type="match status" value="1"/>
</dbReference>
<name>A0A507CKQ2_9FUNG</name>
<dbReference type="Proteomes" id="UP000320475">
    <property type="component" value="Unassembled WGS sequence"/>
</dbReference>
<dbReference type="FunFam" id="3.40.30.10:FF:000148">
    <property type="entry name" value="Elongation factor 1B gamma"/>
    <property type="match status" value="1"/>
</dbReference>
<dbReference type="InterPro" id="IPR036249">
    <property type="entry name" value="Thioredoxin-like_sf"/>
</dbReference>
<dbReference type="PROSITE" id="PS50405">
    <property type="entry name" value="GST_CTER"/>
    <property type="match status" value="1"/>
</dbReference>
<evidence type="ECO:0000256" key="2">
    <source>
        <dbReference type="ARBA" id="ARBA00022917"/>
    </source>
</evidence>
<keyword evidence="2 3" id="KW-0648">Protein biosynthesis</keyword>
<organism evidence="8 10">
    <name type="scientific">Synchytrium endobioticum</name>
    <dbReference type="NCBI Taxonomy" id="286115"/>
    <lineage>
        <taxon>Eukaryota</taxon>
        <taxon>Fungi</taxon>
        <taxon>Fungi incertae sedis</taxon>
        <taxon>Chytridiomycota</taxon>
        <taxon>Chytridiomycota incertae sedis</taxon>
        <taxon>Chytridiomycetes</taxon>
        <taxon>Synchytriales</taxon>
        <taxon>Synchytriaceae</taxon>
        <taxon>Synchytrium</taxon>
    </lineage>
</organism>
<feature type="domain" description="GST N-terminal" evidence="6">
    <location>
        <begin position="3"/>
        <end position="84"/>
    </location>
</feature>
<dbReference type="PROSITE" id="PS50404">
    <property type="entry name" value="GST_NTER"/>
    <property type="match status" value="1"/>
</dbReference>
<evidence type="ECO:0000256" key="4">
    <source>
        <dbReference type="SAM" id="MobiDB-lite"/>
    </source>
</evidence>
<evidence type="ECO:0000256" key="1">
    <source>
        <dbReference type="ARBA" id="ARBA00022768"/>
    </source>
</evidence>
<dbReference type="SUPFAM" id="SSF52833">
    <property type="entry name" value="Thioredoxin-like"/>
    <property type="match status" value="1"/>
</dbReference>
<dbReference type="GO" id="GO:0005737">
    <property type="term" value="C:cytoplasm"/>
    <property type="evidence" value="ECO:0007669"/>
    <property type="project" value="TreeGrafter"/>
</dbReference>
<feature type="compositionally biased region" description="Acidic residues" evidence="4">
    <location>
        <begin position="247"/>
        <end position="257"/>
    </location>
</feature>
<dbReference type="Pfam" id="PF02798">
    <property type="entry name" value="GST_N"/>
    <property type="match status" value="1"/>
</dbReference>
<dbReference type="Gene3D" id="3.40.30.10">
    <property type="entry name" value="Glutaredoxin"/>
    <property type="match status" value="1"/>
</dbReference>
<reference evidence="10 11" key="1">
    <citation type="journal article" date="2019" name="Sci. Rep.">
        <title>Comparative genomics of chytrid fungi reveal insights into the obligate biotrophic and pathogenic lifestyle of Synchytrium endobioticum.</title>
        <authorList>
            <person name="van de Vossenberg B.T.L.H."/>
            <person name="Warris S."/>
            <person name="Nguyen H.D.T."/>
            <person name="van Gent-Pelzer M.P.E."/>
            <person name="Joly D.L."/>
            <person name="van de Geest H.C."/>
            <person name="Bonants P.J.M."/>
            <person name="Smith D.S."/>
            <person name="Levesque C.A."/>
            <person name="van der Lee T.A.J."/>
        </authorList>
    </citation>
    <scope>NUCLEOTIDE SEQUENCE [LARGE SCALE GENOMIC DNA]</scope>
    <source>
        <strain evidence="9 11">LEV6574</strain>
        <strain evidence="8 10">MB42</strain>
    </source>
</reference>
<dbReference type="SFLD" id="SFLDG00358">
    <property type="entry name" value="Main_(cytGST)"/>
    <property type="match status" value="1"/>
</dbReference>
<proteinExistence type="predicted"/>
<dbReference type="AlphaFoldDB" id="A0A507CKQ2"/>
<dbReference type="Gene3D" id="1.20.1050.10">
    <property type="match status" value="1"/>
</dbReference>
<evidence type="ECO:0000313" key="10">
    <source>
        <dbReference type="Proteomes" id="UP000317494"/>
    </source>
</evidence>
<dbReference type="InterPro" id="IPR001662">
    <property type="entry name" value="EF1B_G_C"/>
</dbReference>
<evidence type="ECO:0008006" key="12">
    <source>
        <dbReference type="Google" id="ProtNLM"/>
    </source>
</evidence>
<keyword evidence="10" id="KW-1185">Reference proteome</keyword>
<dbReference type="PANTHER" id="PTHR43986">
    <property type="entry name" value="ELONGATION FACTOR 1-GAMMA"/>
    <property type="match status" value="1"/>
</dbReference>
<evidence type="ECO:0000256" key="3">
    <source>
        <dbReference type="PROSITE-ProRule" id="PRU00519"/>
    </source>
</evidence>
<gene>
    <name evidence="9" type="ORF">SeLEV6574_g01727</name>
    <name evidence="8" type="ORF">SeMB42_g06517</name>
</gene>
<dbReference type="EMBL" id="QEAM01000042">
    <property type="protein sequence ID" value="TPX48967.1"/>
    <property type="molecule type" value="Genomic_DNA"/>
</dbReference>
<evidence type="ECO:0000259" key="7">
    <source>
        <dbReference type="PROSITE" id="PS50405"/>
    </source>
</evidence>
<dbReference type="PROSITE" id="PS50040">
    <property type="entry name" value="EF1G_C"/>
    <property type="match status" value="1"/>
</dbReference>
<dbReference type="FunFam" id="3.30.70.1010:FF:000001">
    <property type="entry name" value="Elongation factor 1-gamma 1"/>
    <property type="match status" value="1"/>
</dbReference>
<feature type="region of interest" description="Disordered" evidence="4">
    <location>
        <begin position="222"/>
        <end position="269"/>
    </location>
</feature>
<dbReference type="SFLD" id="SFLDS00019">
    <property type="entry name" value="Glutathione_Transferase_(cytos"/>
    <property type="match status" value="1"/>
</dbReference>